<comment type="caution">
    <text evidence="3">The sequence shown here is derived from an EMBL/GenBank/DDBJ whole genome shotgun (WGS) entry which is preliminary data.</text>
</comment>
<protein>
    <recommendedName>
        <fullName evidence="5">DUF3099 domain-containing protein</fullName>
    </recommendedName>
</protein>
<keyword evidence="2" id="KW-0812">Transmembrane</keyword>
<reference evidence="3 4" key="1">
    <citation type="submission" date="2020-08" db="EMBL/GenBank/DDBJ databases">
        <title>Sequencing the genomes of 1000 actinobacteria strains.</title>
        <authorList>
            <person name="Klenk H.-P."/>
        </authorList>
    </citation>
    <scope>NUCLEOTIDE SEQUENCE [LARGE SCALE GENOMIC DNA]</scope>
    <source>
        <strain evidence="3 4">DSM 23889</strain>
    </source>
</reference>
<sequence>MSKPQSHAITSLPTSPDEERKARMVKYSVAMAVRMVCIMACFVTPGWWLLIPAFGAVVLPYVAVVAANTVVNSAGRAVERPGALLPVGEDRA</sequence>
<dbReference type="EMBL" id="JACHBS010000001">
    <property type="protein sequence ID" value="MBB5616748.1"/>
    <property type="molecule type" value="Genomic_DNA"/>
</dbReference>
<feature type="transmembrane region" description="Helical" evidence="2">
    <location>
        <begin position="29"/>
        <end position="48"/>
    </location>
</feature>
<organism evidence="3 4">
    <name type="scientific">Microcella frigidaquae</name>
    <dbReference type="NCBI Taxonomy" id="424758"/>
    <lineage>
        <taxon>Bacteria</taxon>
        <taxon>Bacillati</taxon>
        <taxon>Actinomycetota</taxon>
        <taxon>Actinomycetes</taxon>
        <taxon>Micrococcales</taxon>
        <taxon>Microbacteriaceae</taxon>
        <taxon>Microcella</taxon>
    </lineage>
</organism>
<accession>A0A840XJ95</accession>
<dbReference type="InterPro" id="IPR021449">
    <property type="entry name" value="DUF3099"/>
</dbReference>
<keyword evidence="4" id="KW-1185">Reference proteome</keyword>
<feature type="transmembrane region" description="Helical" evidence="2">
    <location>
        <begin position="54"/>
        <end position="71"/>
    </location>
</feature>
<keyword evidence="2" id="KW-0472">Membrane</keyword>
<feature type="compositionally biased region" description="Polar residues" evidence="1">
    <location>
        <begin position="1"/>
        <end position="14"/>
    </location>
</feature>
<dbReference type="RefSeq" id="WP_341799838.1">
    <property type="nucleotide sequence ID" value="NZ_BAAANZ010000001.1"/>
</dbReference>
<name>A0A840XJ95_9MICO</name>
<dbReference type="AlphaFoldDB" id="A0A840XJ95"/>
<evidence type="ECO:0000313" key="3">
    <source>
        <dbReference type="EMBL" id="MBB5616748.1"/>
    </source>
</evidence>
<evidence type="ECO:0000313" key="4">
    <source>
        <dbReference type="Proteomes" id="UP000552883"/>
    </source>
</evidence>
<feature type="region of interest" description="Disordered" evidence="1">
    <location>
        <begin position="1"/>
        <end position="20"/>
    </location>
</feature>
<dbReference type="Proteomes" id="UP000552883">
    <property type="component" value="Unassembled WGS sequence"/>
</dbReference>
<gene>
    <name evidence="3" type="ORF">BJ959_000244</name>
</gene>
<evidence type="ECO:0000256" key="1">
    <source>
        <dbReference type="SAM" id="MobiDB-lite"/>
    </source>
</evidence>
<dbReference type="Pfam" id="PF11298">
    <property type="entry name" value="DUF3099"/>
    <property type="match status" value="1"/>
</dbReference>
<proteinExistence type="predicted"/>
<keyword evidence="2" id="KW-1133">Transmembrane helix</keyword>
<evidence type="ECO:0008006" key="5">
    <source>
        <dbReference type="Google" id="ProtNLM"/>
    </source>
</evidence>
<evidence type="ECO:0000256" key="2">
    <source>
        <dbReference type="SAM" id="Phobius"/>
    </source>
</evidence>